<keyword evidence="1" id="KW-0805">Transcription regulation</keyword>
<evidence type="ECO:0000259" key="5">
    <source>
        <dbReference type="PROSITE" id="PS01124"/>
    </source>
</evidence>
<keyword evidence="4" id="KW-1133">Transmembrane helix</keyword>
<accession>A0A917HU26</accession>
<dbReference type="Proteomes" id="UP000600247">
    <property type="component" value="Unassembled WGS sequence"/>
</dbReference>
<dbReference type="InterPro" id="IPR020449">
    <property type="entry name" value="Tscrpt_reg_AraC-type_HTH"/>
</dbReference>
<dbReference type="EMBL" id="BMHY01000021">
    <property type="protein sequence ID" value="GGG89334.1"/>
    <property type="molecule type" value="Genomic_DNA"/>
</dbReference>
<evidence type="ECO:0000256" key="2">
    <source>
        <dbReference type="ARBA" id="ARBA00023125"/>
    </source>
</evidence>
<reference evidence="6 7" key="1">
    <citation type="journal article" date="2014" name="Int. J. Syst. Evol. Microbiol.">
        <title>Complete genome sequence of Corynebacterium casei LMG S-19264T (=DSM 44701T), isolated from a smear-ripened cheese.</title>
        <authorList>
            <consortium name="US DOE Joint Genome Institute (JGI-PGF)"/>
            <person name="Walter F."/>
            <person name="Albersmeier A."/>
            <person name="Kalinowski J."/>
            <person name="Ruckert C."/>
        </authorList>
    </citation>
    <scope>NUCLEOTIDE SEQUENCE [LARGE SCALE GENOMIC DNA]</scope>
    <source>
        <strain evidence="6 7">CGMCC 1.15286</strain>
    </source>
</reference>
<dbReference type="InterPro" id="IPR018060">
    <property type="entry name" value="HTH_AraC"/>
</dbReference>
<keyword evidence="4" id="KW-0472">Membrane</keyword>
<dbReference type="GO" id="GO:0043565">
    <property type="term" value="F:sequence-specific DNA binding"/>
    <property type="evidence" value="ECO:0007669"/>
    <property type="project" value="InterPro"/>
</dbReference>
<name>A0A917HU26_9BACL</name>
<dbReference type="RefSeq" id="WP_188892893.1">
    <property type="nucleotide sequence ID" value="NZ_BMHY01000021.1"/>
</dbReference>
<feature type="transmembrane region" description="Helical" evidence="4">
    <location>
        <begin position="20"/>
        <end position="41"/>
    </location>
</feature>
<dbReference type="Gene3D" id="1.10.10.60">
    <property type="entry name" value="Homeodomain-like"/>
    <property type="match status" value="2"/>
</dbReference>
<dbReference type="SMART" id="SM00342">
    <property type="entry name" value="HTH_ARAC"/>
    <property type="match status" value="1"/>
</dbReference>
<dbReference type="Pfam" id="PF12833">
    <property type="entry name" value="HTH_18"/>
    <property type="match status" value="1"/>
</dbReference>
<proteinExistence type="predicted"/>
<organism evidence="6 7">
    <name type="scientific">Paenibacillus radicis</name>
    <name type="common">ex Gao et al. 2016</name>
    <dbReference type="NCBI Taxonomy" id="1737354"/>
    <lineage>
        <taxon>Bacteria</taxon>
        <taxon>Bacillati</taxon>
        <taxon>Bacillota</taxon>
        <taxon>Bacilli</taxon>
        <taxon>Bacillales</taxon>
        <taxon>Paenibacillaceae</taxon>
        <taxon>Paenibacillus</taxon>
    </lineage>
</organism>
<dbReference type="PROSITE" id="PS00041">
    <property type="entry name" value="HTH_ARAC_FAMILY_1"/>
    <property type="match status" value="1"/>
</dbReference>
<dbReference type="Gene3D" id="3.30.450.20">
    <property type="entry name" value="PAS domain"/>
    <property type="match status" value="1"/>
</dbReference>
<feature type="domain" description="HTH araC/xylS-type" evidence="5">
    <location>
        <begin position="677"/>
        <end position="776"/>
    </location>
</feature>
<dbReference type="GO" id="GO:0003700">
    <property type="term" value="F:DNA-binding transcription factor activity"/>
    <property type="evidence" value="ECO:0007669"/>
    <property type="project" value="InterPro"/>
</dbReference>
<evidence type="ECO:0000256" key="3">
    <source>
        <dbReference type="ARBA" id="ARBA00023163"/>
    </source>
</evidence>
<comment type="caution">
    <text evidence="6">The sequence shown here is derived from an EMBL/GenBank/DDBJ whole genome shotgun (WGS) entry which is preliminary data.</text>
</comment>
<dbReference type="PROSITE" id="PS01124">
    <property type="entry name" value="HTH_ARAC_FAMILY_2"/>
    <property type="match status" value="1"/>
</dbReference>
<dbReference type="PANTHER" id="PTHR43280">
    <property type="entry name" value="ARAC-FAMILY TRANSCRIPTIONAL REGULATOR"/>
    <property type="match status" value="1"/>
</dbReference>
<dbReference type="PRINTS" id="PR00032">
    <property type="entry name" value="HTHARAC"/>
</dbReference>
<dbReference type="AlphaFoldDB" id="A0A917HU26"/>
<sequence>MRTMGKHKWEWFRLNGAWSALFWSYIAILLLLIVIGSLLYWRAKDVVETAVEHTNSAMLGQLRELADGQLQMIEQLEQQVASHPKLMQLMRSKAPLSDKDQYAMIEVAEDLKRYKQLTPFIYDYYIYLPKIGTMLGPGVKTTPDILFGQVDRFDGMTGEDWINRFQSGYHFRTFEPALQASNSFGEDRHVLGYMQTLPLVDRSKQLATLFIMINDEELGKMFKGLAQAGKGQIYIVDADNRIISATTDQRDALSFSYADMTGDQGKLSAKRGGEDTVISYATSSVYGWKYVLEVPRTVFLAEVNEVRSWALLLFVMAAFSGAIVSGYLAFRNYRPIRDLVTAVSGNGAGIAPAGKQGPNEYEFIRTSIQSARLTETELRARLSQQTPIIRIHFLSRFIRGYAEPHELLEQSLQFMGIRFVSESFAVMLIDVEDMSVFASENDEKERLFVNFVISNIAADLANERHIAYTTELDPGRVALLINFCGADELQDSSELAPIAEQLDQVLRQRFRLRVAIGVSSLVRDRHAIGEAFRDALKRLDENRKSHAEQLEADELPEQIPAYYFPLDIEQQLTNYVKSGEEEKTEQLLNALYTDHDAGDGARSPIISYFLMHLSSTLFRIVQTTPKAEPDMALRLLRNQGDSMQDAHRQFLELKADYRVVCRHWKEGRSDQGSRMLDTIQRIVQERFGQNMLSVGLIADELGITQPYLSSFYKKATGRTILEFISEVRLREAKRLLSETESTVAQIALVVGYSNDIGFIRFFKKHEGITPGQYRANKHTEHPS</sequence>
<dbReference type="PANTHER" id="PTHR43280:SF2">
    <property type="entry name" value="HTH-TYPE TRANSCRIPTIONAL REGULATOR EXSA"/>
    <property type="match status" value="1"/>
</dbReference>
<evidence type="ECO:0000256" key="4">
    <source>
        <dbReference type="SAM" id="Phobius"/>
    </source>
</evidence>
<evidence type="ECO:0000313" key="6">
    <source>
        <dbReference type="EMBL" id="GGG89334.1"/>
    </source>
</evidence>
<dbReference type="SUPFAM" id="SSF46689">
    <property type="entry name" value="Homeodomain-like"/>
    <property type="match status" value="1"/>
</dbReference>
<dbReference type="InterPro" id="IPR018062">
    <property type="entry name" value="HTH_AraC-typ_CS"/>
</dbReference>
<keyword evidence="4" id="KW-0812">Transmembrane</keyword>
<evidence type="ECO:0000313" key="7">
    <source>
        <dbReference type="Proteomes" id="UP000600247"/>
    </source>
</evidence>
<evidence type="ECO:0000256" key="1">
    <source>
        <dbReference type="ARBA" id="ARBA00023015"/>
    </source>
</evidence>
<dbReference type="InterPro" id="IPR009057">
    <property type="entry name" value="Homeodomain-like_sf"/>
</dbReference>
<keyword evidence="7" id="KW-1185">Reference proteome</keyword>
<feature type="transmembrane region" description="Helical" evidence="4">
    <location>
        <begin position="309"/>
        <end position="330"/>
    </location>
</feature>
<protein>
    <recommendedName>
        <fullName evidence="5">HTH araC/xylS-type domain-containing protein</fullName>
    </recommendedName>
</protein>
<keyword evidence="2" id="KW-0238">DNA-binding</keyword>
<keyword evidence="3" id="KW-0804">Transcription</keyword>
<gene>
    <name evidence="6" type="ORF">GCM10010918_55090</name>
</gene>